<dbReference type="EMBL" id="VIWY01000002">
    <property type="protein sequence ID" value="TWG23601.1"/>
    <property type="molecule type" value="Genomic_DNA"/>
</dbReference>
<dbReference type="OrthoDB" id="3692598at2"/>
<evidence type="ECO:0008006" key="5">
    <source>
        <dbReference type="Google" id="ProtNLM"/>
    </source>
</evidence>
<keyword evidence="2" id="KW-0472">Membrane</keyword>
<dbReference type="AlphaFoldDB" id="A0A561WIB0"/>
<proteinExistence type="predicted"/>
<feature type="region of interest" description="Disordered" evidence="1">
    <location>
        <begin position="148"/>
        <end position="172"/>
    </location>
</feature>
<feature type="transmembrane region" description="Helical" evidence="2">
    <location>
        <begin position="114"/>
        <end position="133"/>
    </location>
</feature>
<evidence type="ECO:0000313" key="4">
    <source>
        <dbReference type="Proteomes" id="UP000320239"/>
    </source>
</evidence>
<comment type="caution">
    <text evidence="3">The sequence shown here is derived from an EMBL/GenBank/DDBJ whole genome shotgun (WGS) entry which is preliminary data.</text>
</comment>
<protein>
    <recommendedName>
        <fullName evidence="5">Type VII secretion system (Wss) protein ESAT-6</fullName>
    </recommendedName>
</protein>
<keyword evidence="4" id="KW-1185">Reference proteome</keyword>
<accession>A0A561WIB0</accession>
<evidence type="ECO:0000313" key="3">
    <source>
        <dbReference type="EMBL" id="TWG23601.1"/>
    </source>
</evidence>
<evidence type="ECO:0000256" key="2">
    <source>
        <dbReference type="SAM" id="Phobius"/>
    </source>
</evidence>
<dbReference type="Proteomes" id="UP000320239">
    <property type="component" value="Unassembled WGS sequence"/>
</dbReference>
<name>A0A561WIB0_ACTTI</name>
<dbReference type="RefSeq" id="WP_122976849.1">
    <property type="nucleotide sequence ID" value="NZ_BOMX01000034.1"/>
</dbReference>
<organism evidence="3 4">
    <name type="scientific">Actinoplanes teichomyceticus</name>
    <dbReference type="NCBI Taxonomy" id="1867"/>
    <lineage>
        <taxon>Bacteria</taxon>
        <taxon>Bacillati</taxon>
        <taxon>Actinomycetota</taxon>
        <taxon>Actinomycetes</taxon>
        <taxon>Micromonosporales</taxon>
        <taxon>Micromonosporaceae</taxon>
        <taxon>Actinoplanes</taxon>
    </lineage>
</organism>
<feature type="transmembrane region" description="Helical" evidence="2">
    <location>
        <begin position="79"/>
        <end position="108"/>
    </location>
</feature>
<feature type="compositionally biased region" description="Basic and acidic residues" evidence="1">
    <location>
        <begin position="159"/>
        <end position="172"/>
    </location>
</feature>
<evidence type="ECO:0000256" key="1">
    <source>
        <dbReference type="SAM" id="MobiDB-lite"/>
    </source>
</evidence>
<keyword evidence="2" id="KW-0812">Transmembrane</keyword>
<keyword evidence="2" id="KW-1133">Transmembrane helix</keyword>
<sequence>MWNQVAVNVQQGFLALDAGWDGNVNDDAAGYFTSLASSTSELRFALTDLGENYHKAANGAWGSSTHLGNLIQALVDKAIVAGVVAVGSGALMTTGAGLAGYAALALIVADMVTLASNISAVISTGMMAIFGSFGMRMDIAYQGGSLESIPSPGRRTSGRAHEWRDGEERATP</sequence>
<reference evidence="3 4" key="1">
    <citation type="submission" date="2019-06" db="EMBL/GenBank/DDBJ databases">
        <title>Sequencing the genomes of 1000 actinobacteria strains.</title>
        <authorList>
            <person name="Klenk H.-P."/>
        </authorList>
    </citation>
    <scope>NUCLEOTIDE SEQUENCE [LARGE SCALE GENOMIC DNA]</scope>
    <source>
        <strain evidence="3 4">DSM 43866</strain>
    </source>
</reference>
<gene>
    <name evidence="3" type="ORF">FHX34_102150</name>
</gene>